<dbReference type="RefSeq" id="WP_050004882.1">
    <property type="nucleotide sequence ID" value="NZ_JXXK01000006.1"/>
</dbReference>
<sequence>MPDAWLWTWETSLGVLLGIIIFDGIRWLINALPGLRDWLADWRLERRNRKAIRRLWRAYGRKPPHGL</sequence>
<keyword evidence="1" id="KW-1133">Transmembrane helix</keyword>
<proteinExistence type="predicted"/>
<reference evidence="2" key="1">
    <citation type="submission" date="2015-02" db="EMBL/GenBank/DDBJ databases">
        <title>A novel member of the family Ruminococcaceae isolated from human feces.</title>
        <authorList>
            <person name="Shkoporov A.N."/>
            <person name="Chaplin A.V."/>
            <person name="Motuzova O.V."/>
            <person name="Kafarskaia L.I."/>
            <person name="Khokhlova E.V."/>
            <person name="Efimov B.A."/>
        </authorList>
    </citation>
    <scope>NUCLEOTIDE SEQUENCE [LARGE SCALE GENOMIC DNA]</scope>
    <source>
        <strain evidence="2">585-1</strain>
    </source>
</reference>
<organism evidence="2 3">
    <name type="scientific">Ruthenibacterium lactatiformans</name>
    <dbReference type="NCBI Taxonomy" id="1550024"/>
    <lineage>
        <taxon>Bacteria</taxon>
        <taxon>Bacillati</taxon>
        <taxon>Bacillota</taxon>
        <taxon>Clostridia</taxon>
        <taxon>Eubacteriales</taxon>
        <taxon>Oscillospiraceae</taxon>
        <taxon>Ruthenibacterium</taxon>
    </lineage>
</organism>
<name>A0A0D8J1N4_9FIRM</name>
<keyword evidence="1" id="KW-0472">Membrane</keyword>
<evidence type="ECO:0000313" key="2">
    <source>
        <dbReference type="EMBL" id="KJF40456.1"/>
    </source>
</evidence>
<keyword evidence="3" id="KW-1185">Reference proteome</keyword>
<gene>
    <name evidence="2" type="ORF">TQ39_05965</name>
</gene>
<feature type="transmembrane region" description="Helical" evidence="1">
    <location>
        <begin position="6"/>
        <end position="29"/>
    </location>
</feature>
<protein>
    <submittedName>
        <fullName evidence="2">Uncharacterized protein</fullName>
    </submittedName>
</protein>
<accession>A0A0D8J1N4</accession>
<keyword evidence="1" id="KW-0812">Transmembrane</keyword>
<evidence type="ECO:0000256" key="1">
    <source>
        <dbReference type="SAM" id="Phobius"/>
    </source>
</evidence>
<evidence type="ECO:0000313" key="3">
    <source>
        <dbReference type="Proteomes" id="UP000032483"/>
    </source>
</evidence>
<comment type="caution">
    <text evidence="2">The sequence shown here is derived from an EMBL/GenBank/DDBJ whole genome shotgun (WGS) entry which is preliminary data.</text>
</comment>
<dbReference type="Proteomes" id="UP000032483">
    <property type="component" value="Unassembled WGS sequence"/>
</dbReference>
<dbReference type="GeneID" id="42856168"/>
<dbReference type="EMBL" id="JXXK01000006">
    <property type="protein sequence ID" value="KJF40456.1"/>
    <property type="molecule type" value="Genomic_DNA"/>
</dbReference>
<dbReference type="AlphaFoldDB" id="A0A0D8J1N4"/>